<accession>A0ABY4MU85</accession>
<dbReference type="Gene3D" id="3.40.50.720">
    <property type="entry name" value="NAD(P)-binding Rossmann-like Domain"/>
    <property type="match status" value="1"/>
</dbReference>
<dbReference type="PANTHER" id="PTHR43148">
    <property type="entry name" value="GLYCERALDEHYDE-3-PHOSPHATE DEHYDROGENASE 2"/>
    <property type="match status" value="1"/>
</dbReference>
<dbReference type="NCBIfam" id="TIGR01534">
    <property type="entry name" value="GAPDH-I"/>
    <property type="match status" value="1"/>
</dbReference>
<reference evidence="6" key="1">
    <citation type="submission" date="2022-05" db="EMBL/GenBank/DDBJ databases">
        <title>Complete genome sequence of toluene-degrading Gulosibacter sediminis strain ACHW.36C.</title>
        <authorList>
            <person name="Wai A.C."/>
            <person name="Lai G.K."/>
            <person name="Griffin S.D."/>
            <person name="Leung F.C."/>
        </authorList>
    </citation>
    <scope>NUCLEOTIDE SEQUENCE [LARGE SCALE GENOMIC DNA]</scope>
    <source>
        <strain evidence="6">ACHW.36C</strain>
    </source>
</reference>
<dbReference type="SUPFAM" id="SSF55347">
    <property type="entry name" value="Glyceraldehyde-3-phosphate dehydrogenase-like, C-terminal domain"/>
    <property type="match status" value="1"/>
</dbReference>
<dbReference type="Pfam" id="PF02800">
    <property type="entry name" value="Gp_dh_C"/>
    <property type="match status" value="1"/>
</dbReference>
<dbReference type="InterPro" id="IPR020828">
    <property type="entry name" value="GlycerAld_3-P_DH_NAD(P)-bd"/>
</dbReference>
<dbReference type="SMART" id="SM00846">
    <property type="entry name" value="Gp_dh_N"/>
    <property type="match status" value="1"/>
</dbReference>
<dbReference type="PRINTS" id="PR00078">
    <property type="entry name" value="G3PDHDRGNASE"/>
</dbReference>
<dbReference type="SUPFAM" id="SSF51735">
    <property type="entry name" value="NAD(P)-binding Rossmann-fold domains"/>
    <property type="match status" value="1"/>
</dbReference>
<dbReference type="InterPro" id="IPR020830">
    <property type="entry name" value="GlycerAld_3-P_DH_AS"/>
</dbReference>
<dbReference type="PIRSF" id="PIRSF000149">
    <property type="entry name" value="GAP_DH"/>
    <property type="match status" value="1"/>
</dbReference>
<dbReference type="InterPro" id="IPR006424">
    <property type="entry name" value="Glyceraldehyde-3-P_DH_1"/>
</dbReference>
<comment type="similarity">
    <text evidence="1 3">Belongs to the glyceraldehyde-3-phosphate dehydrogenase family.</text>
</comment>
<dbReference type="CDD" id="cd18126">
    <property type="entry name" value="GAPDH_I_C"/>
    <property type="match status" value="1"/>
</dbReference>
<dbReference type="InterPro" id="IPR036291">
    <property type="entry name" value="NAD(P)-bd_dom_sf"/>
</dbReference>
<dbReference type="Gene3D" id="3.30.360.10">
    <property type="entry name" value="Dihydrodipicolinate Reductase, domain 2"/>
    <property type="match status" value="1"/>
</dbReference>
<organism evidence="6">
    <name type="scientific">Gulosibacter sediminis</name>
    <dbReference type="NCBI Taxonomy" id="1729695"/>
    <lineage>
        <taxon>Bacteria</taxon>
        <taxon>Bacillati</taxon>
        <taxon>Actinomycetota</taxon>
        <taxon>Actinomycetes</taxon>
        <taxon>Micrococcales</taxon>
        <taxon>Microbacteriaceae</taxon>
        <taxon>Gulosibacter</taxon>
    </lineage>
</organism>
<dbReference type="PROSITE" id="PS00071">
    <property type="entry name" value="GAPDH"/>
    <property type="match status" value="1"/>
</dbReference>
<feature type="domain" description="Glyceraldehyde 3-phosphate dehydrogenase NAD(P) binding" evidence="5">
    <location>
        <begin position="2"/>
        <end position="153"/>
    </location>
</feature>
<protein>
    <recommendedName>
        <fullName evidence="4">Glyceraldehyde-3-phosphate dehydrogenase</fullName>
        <ecNumber evidence="4">1.2.1.-</ecNumber>
    </recommendedName>
</protein>
<proteinExistence type="inferred from homology"/>
<evidence type="ECO:0000259" key="5">
    <source>
        <dbReference type="SMART" id="SM00846"/>
    </source>
</evidence>
<evidence type="ECO:0000256" key="4">
    <source>
        <dbReference type="RuleBase" id="RU361160"/>
    </source>
</evidence>
<dbReference type="Pfam" id="PF00044">
    <property type="entry name" value="Gp_dh_N"/>
    <property type="match status" value="1"/>
</dbReference>
<evidence type="ECO:0000256" key="3">
    <source>
        <dbReference type="RuleBase" id="RU000397"/>
    </source>
</evidence>
<evidence type="ECO:0000256" key="2">
    <source>
        <dbReference type="ARBA" id="ARBA00023002"/>
    </source>
</evidence>
<name>A0ABY4MU85_9MICO</name>
<keyword evidence="2 4" id="KW-0560">Oxidoreductase</keyword>
<dbReference type="CDD" id="cd05214">
    <property type="entry name" value="GAPDH_I_N"/>
    <property type="match status" value="1"/>
</dbReference>
<dbReference type="InterPro" id="IPR020829">
    <property type="entry name" value="GlycerAld_3-P_DH_cat"/>
</dbReference>
<sequence>MTKIAINGFGRIGRSYARALLDNSHPNLELVAINDLTDNATLAHLLKYDSTSGVLKNDVTHDEGSISVDGHKIHALAEADPAKLPWGELGVELVLECTGRFNDPAKAHAHIDAGAKKVLLSAPAKGDAPTYVFGVNHTDYNPETEHVISNASCTTNCLAPLAKVLNDKFGIVSGLMTTVHAYTADQRLQDSPHSDLRRARAAALSIIPTSTGAAKAIGLVMPELKGKLDGFALRVPVETGSITDLTVKLDREVTVDEVNAAFKEAAEGDFKGILKYNEDPIVSRDIIGENHSSIYDAPLTKVIGDLVKVSSWYDNEWGYTERLVDFSSYVAEHL</sequence>
<dbReference type="InterPro" id="IPR020831">
    <property type="entry name" value="GlycerAld/Erythrose_P_DH"/>
</dbReference>
<evidence type="ECO:0000256" key="1">
    <source>
        <dbReference type="ARBA" id="ARBA00007406"/>
    </source>
</evidence>
<gene>
    <name evidence="6" type="primary">gap</name>
    <name evidence="6" type="ORF">M3M28_06565</name>
</gene>
<dbReference type="EMBL" id="CP097160">
    <property type="protein sequence ID" value="UQN13752.1"/>
    <property type="molecule type" value="Genomic_DNA"/>
</dbReference>
<evidence type="ECO:0000313" key="6">
    <source>
        <dbReference type="EMBL" id="UQN13752.1"/>
    </source>
</evidence>
<dbReference type="EC" id="1.2.1.-" evidence="4"/>